<dbReference type="EMBL" id="SNRY01001018">
    <property type="protein sequence ID" value="KAA6334246.1"/>
    <property type="molecule type" value="Genomic_DNA"/>
</dbReference>
<accession>A0A5J4RJA8</accession>
<dbReference type="GO" id="GO:0015562">
    <property type="term" value="F:efflux transmembrane transporter activity"/>
    <property type="evidence" value="ECO:0007669"/>
    <property type="project" value="InterPro"/>
</dbReference>
<feature type="non-terminal residue" evidence="8">
    <location>
        <position position="1"/>
    </location>
</feature>
<dbReference type="GO" id="GO:0015288">
    <property type="term" value="F:porin activity"/>
    <property type="evidence" value="ECO:0007669"/>
    <property type="project" value="TreeGrafter"/>
</dbReference>
<gene>
    <name evidence="8" type="ORF">EZS27_017408</name>
</gene>
<keyword evidence="5" id="KW-0472">Membrane</keyword>
<keyword evidence="6" id="KW-0998">Cell outer membrane</keyword>
<evidence type="ECO:0000256" key="7">
    <source>
        <dbReference type="SAM" id="MobiDB-lite"/>
    </source>
</evidence>
<sequence>SGMSGMPMGGNANSVVSNSGMSSMGASSDNMSSVSSGMSDILRIRLEMLELDSMMESILSEMETEKVRFNVLLNRSIDSKISVPESFEQTPFLFDAASTMDKMADQNPMLGMINEEELAYKAKAEMDKKMSYPMFGIGLQYTFINKSKSVVIDDMGSSGMNGSSMNGKDMIMPMLSVSVPVYRNKYKAQQRETNFHRQESREKYTNTYRLLEAELYKMKHQLDDASRKMILYKKQLELAQTTYNLMVQEFVSGTSDLTNVIQIQRQLLDYQLKNVEAIADYNIMATSIQKLISFKDTE</sequence>
<feature type="region of interest" description="Disordered" evidence="7">
    <location>
        <begin position="1"/>
        <end position="34"/>
    </location>
</feature>
<keyword evidence="3" id="KW-1134">Transmembrane beta strand</keyword>
<evidence type="ECO:0008006" key="9">
    <source>
        <dbReference type="Google" id="ProtNLM"/>
    </source>
</evidence>
<dbReference type="PANTHER" id="PTHR30026:SF20">
    <property type="entry name" value="OUTER MEMBRANE PROTEIN TOLC"/>
    <property type="match status" value="1"/>
</dbReference>
<evidence type="ECO:0000256" key="1">
    <source>
        <dbReference type="ARBA" id="ARBA00004442"/>
    </source>
</evidence>
<comment type="subcellular location">
    <subcellularLocation>
        <location evidence="1">Cell outer membrane</location>
    </subcellularLocation>
</comment>
<evidence type="ECO:0000256" key="5">
    <source>
        <dbReference type="ARBA" id="ARBA00023136"/>
    </source>
</evidence>
<feature type="compositionally biased region" description="Low complexity" evidence="7">
    <location>
        <begin position="9"/>
        <end position="34"/>
    </location>
</feature>
<dbReference type="PANTHER" id="PTHR30026">
    <property type="entry name" value="OUTER MEMBRANE PROTEIN TOLC"/>
    <property type="match status" value="1"/>
</dbReference>
<dbReference type="GO" id="GO:0009279">
    <property type="term" value="C:cell outer membrane"/>
    <property type="evidence" value="ECO:0007669"/>
    <property type="project" value="UniProtKB-SubCell"/>
</dbReference>
<dbReference type="AlphaFoldDB" id="A0A5J4RJA8"/>
<reference evidence="8" key="1">
    <citation type="submission" date="2019-03" db="EMBL/GenBank/DDBJ databases">
        <title>Single cell metagenomics reveals metabolic interactions within the superorganism composed of flagellate Streblomastix strix and complex community of Bacteroidetes bacteria on its surface.</title>
        <authorList>
            <person name="Treitli S.C."/>
            <person name="Kolisko M."/>
            <person name="Husnik F."/>
            <person name="Keeling P."/>
            <person name="Hampl V."/>
        </authorList>
    </citation>
    <scope>NUCLEOTIDE SEQUENCE</scope>
    <source>
        <strain evidence="8">STM</strain>
    </source>
</reference>
<dbReference type="InterPro" id="IPR003423">
    <property type="entry name" value="OMP_efflux"/>
</dbReference>
<evidence type="ECO:0000256" key="4">
    <source>
        <dbReference type="ARBA" id="ARBA00022692"/>
    </source>
</evidence>
<evidence type="ECO:0000256" key="6">
    <source>
        <dbReference type="ARBA" id="ARBA00023237"/>
    </source>
</evidence>
<dbReference type="Gene3D" id="1.20.1600.10">
    <property type="entry name" value="Outer membrane efflux proteins (OEP)"/>
    <property type="match status" value="1"/>
</dbReference>
<dbReference type="InterPro" id="IPR051906">
    <property type="entry name" value="TolC-like"/>
</dbReference>
<keyword evidence="2" id="KW-0813">Transport</keyword>
<name>A0A5J4RJA8_9ZZZZ</name>
<keyword evidence="4" id="KW-0812">Transmembrane</keyword>
<evidence type="ECO:0000313" key="8">
    <source>
        <dbReference type="EMBL" id="KAA6334246.1"/>
    </source>
</evidence>
<dbReference type="Pfam" id="PF02321">
    <property type="entry name" value="OEP"/>
    <property type="match status" value="1"/>
</dbReference>
<evidence type="ECO:0000256" key="2">
    <source>
        <dbReference type="ARBA" id="ARBA00022448"/>
    </source>
</evidence>
<protein>
    <recommendedName>
        <fullName evidence="9">Transporter</fullName>
    </recommendedName>
</protein>
<proteinExistence type="predicted"/>
<evidence type="ECO:0000256" key="3">
    <source>
        <dbReference type="ARBA" id="ARBA00022452"/>
    </source>
</evidence>
<comment type="caution">
    <text evidence="8">The sequence shown here is derived from an EMBL/GenBank/DDBJ whole genome shotgun (WGS) entry which is preliminary data.</text>
</comment>
<dbReference type="GO" id="GO:1990281">
    <property type="term" value="C:efflux pump complex"/>
    <property type="evidence" value="ECO:0007669"/>
    <property type="project" value="TreeGrafter"/>
</dbReference>
<organism evidence="8">
    <name type="scientific">termite gut metagenome</name>
    <dbReference type="NCBI Taxonomy" id="433724"/>
    <lineage>
        <taxon>unclassified sequences</taxon>
        <taxon>metagenomes</taxon>
        <taxon>organismal metagenomes</taxon>
    </lineage>
</organism>
<dbReference type="SUPFAM" id="SSF56954">
    <property type="entry name" value="Outer membrane efflux proteins (OEP)"/>
    <property type="match status" value="1"/>
</dbReference>